<evidence type="ECO:0000313" key="3">
    <source>
        <dbReference type="Proteomes" id="UP000660675"/>
    </source>
</evidence>
<gene>
    <name evidence="2" type="ORF">GCM10015535_49460</name>
</gene>
<keyword evidence="3" id="KW-1185">Reference proteome</keyword>
<reference evidence="3" key="1">
    <citation type="journal article" date="2019" name="Int. J. Syst. Evol. Microbiol.">
        <title>The Global Catalogue of Microorganisms (GCM) 10K type strain sequencing project: providing services to taxonomists for standard genome sequencing and annotation.</title>
        <authorList>
            <consortium name="The Broad Institute Genomics Platform"/>
            <consortium name="The Broad Institute Genome Sequencing Center for Infectious Disease"/>
            <person name="Wu L."/>
            <person name="Ma J."/>
        </authorList>
    </citation>
    <scope>NUCLEOTIDE SEQUENCE [LARGE SCALE GENOMIC DNA]</scope>
    <source>
        <strain evidence="3">JCM 4376</strain>
    </source>
</reference>
<feature type="compositionally biased region" description="Basic and acidic residues" evidence="1">
    <location>
        <begin position="1"/>
        <end position="12"/>
    </location>
</feature>
<evidence type="ECO:0000256" key="1">
    <source>
        <dbReference type="SAM" id="MobiDB-lite"/>
    </source>
</evidence>
<evidence type="ECO:0000313" key="2">
    <source>
        <dbReference type="EMBL" id="GGV91354.1"/>
    </source>
</evidence>
<feature type="compositionally biased region" description="Basic and acidic residues" evidence="1">
    <location>
        <begin position="50"/>
        <end position="64"/>
    </location>
</feature>
<dbReference type="Proteomes" id="UP000660675">
    <property type="component" value="Unassembled WGS sequence"/>
</dbReference>
<organism evidence="2 3">
    <name type="scientific">Streptomyces gelaticus</name>
    <dbReference type="NCBI Taxonomy" id="285446"/>
    <lineage>
        <taxon>Bacteria</taxon>
        <taxon>Bacillati</taxon>
        <taxon>Actinomycetota</taxon>
        <taxon>Actinomycetes</taxon>
        <taxon>Kitasatosporales</taxon>
        <taxon>Streptomycetaceae</taxon>
        <taxon>Streptomyces</taxon>
    </lineage>
</organism>
<proteinExistence type="predicted"/>
<dbReference type="EMBL" id="BMTF01000018">
    <property type="protein sequence ID" value="GGV91354.1"/>
    <property type="molecule type" value="Genomic_DNA"/>
</dbReference>
<name>A0ABQ2W3L4_9ACTN</name>
<comment type="caution">
    <text evidence="2">The sequence shown here is derived from an EMBL/GenBank/DDBJ whole genome shotgun (WGS) entry which is preliminary data.</text>
</comment>
<feature type="region of interest" description="Disordered" evidence="1">
    <location>
        <begin position="1"/>
        <end position="64"/>
    </location>
</feature>
<accession>A0ABQ2W3L4</accession>
<feature type="compositionally biased region" description="Low complexity" evidence="1">
    <location>
        <begin position="39"/>
        <end position="49"/>
    </location>
</feature>
<protein>
    <submittedName>
        <fullName evidence="2">Uncharacterized protein</fullName>
    </submittedName>
</protein>
<sequence>MSLRQLTDRLDAQDPATPTKLGTLEDGQAPEKGATAFLGRAGSSGTGRAAEADKRAPGTIGHDR</sequence>